<dbReference type="GO" id="GO:0005737">
    <property type="term" value="C:cytoplasm"/>
    <property type="evidence" value="ECO:0007669"/>
    <property type="project" value="TreeGrafter"/>
</dbReference>
<dbReference type="InterPro" id="IPR035979">
    <property type="entry name" value="RBD_domain_sf"/>
</dbReference>
<protein>
    <submittedName>
        <fullName evidence="5">RRM domain-containing protein</fullName>
    </submittedName>
</protein>
<name>A0A915A3J9_PARUN</name>
<evidence type="ECO:0000259" key="3">
    <source>
        <dbReference type="PROSITE" id="PS50102"/>
    </source>
</evidence>
<dbReference type="InterPro" id="IPR000504">
    <property type="entry name" value="RRM_dom"/>
</dbReference>
<organism evidence="4 5">
    <name type="scientific">Parascaris univalens</name>
    <name type="common">Nematode worm</name>
    <dbReference type="NCBI Taxonomy" id="6257"/>
    <lineage>
        <taxon>Eukaryota</taxon>
        <taxon>Metazoa</taxon>
        <taxon>Ecdysozoa</taxon>
        <taxon>Nematoda</taxon>
        <taxon>Chromadorea</taxon>
        <taxon>Rhabditida</taxon>
        <taxon>Spirurina</taxon>
        <taxon>Ascaridomorpha</taxon>
        <taxon>Ascaridoidea</taxon>
        <taxon>Ascarididae</taxon>
        <taxon>Parascaris</taxon>
    </lineage>
</organism>
<evidence type="ECO:0000313" key="4">
    <source>
        <dbReference type="Proteomes" id="UP000887569"/>
    </source>
</evidence>
<dbReference type="PANTHER" id="PTHR11176">
    <property type="entry name" value="BOULE-RELATED"/>
    <property type="match status" value="1"/>
</dbReference>
<dbReference type="SMART" id="SM00360">
    <property type="entry name" value="RRM"/>
    <property type="match status" value="1"/>
</dbReference>
<evidence type="ECO:0000256" key="1">
    <source>
        <dbReference type="ARBA" id="ARBA00022884"/>
    </source>
</evidence>
<sequence>SWDMLSTALTTVAFDGAGNPYQVVYPATPTYNTSAVPAGLPDSYGFELIPHRIFVGGFPTATSESELRSLFEKFGHVREAKVIRSGEGTSKGYGFITYDSEEEAKLVMEKAEREKLEFRGRRLNVGPAVRRTIRCPRYPQGWFFSDFHLPLVVGKECIFHEKVTPRCGTSLGLDILK</sequence>
<dbReference type="GO" id="GO:0070935">
    <property type="term" value="P:3'-UTR-mediated mRNA stabilization"/>
    <property type="evidence" value="ECO:0007669"/>
    <property type="project" value="TreeGrafter"/>
</dbReference>
<dbReference type="WBParaSite" id="PgE407_g001_t02">
    <property type="protein sequence ID" value="PgE407_g001_t02"/>
    <property type="gene ID" value="PgE407_g001"/>
</dbReference>
<feature type="domain" description="RRM" evidence="3">
    <location>
        <begin position="51"/>
        <end position="130"/>
    </location>
</feature>
<dbReference type="InterPro" id="IPR034988">
    <property type="entry name" value="DAZ_BOULE_RRM"/>
</dbReference>
<dbReference type="SUPFAM" id="SSF54928">
    <property type="entry name" value="RNA-binding domain, RBD"/>
    <property type="match status" value="1"/>
</dbReference>
<dbReference type="InterPro" id="IPR012677">
    <property type="entry name" value="Nucleotide-bd_a/b_plait_sf"/>
</dbReference>
<dbReference type="Gene3D" id="3.30.70.330">
    <property type="match status" value="1"/>
</dbReference>
<dbReference type="Pfam" id="PF00076">
    <property type="entry name" value="RRM_1"/>
    <property type="match status" value="1"/>
</dbReference>
<dbReference type="GO" id="GO:0045948">
    <property type="term" value="P:positive regulation of translational initiation"/>
    <property type="evidence" value="ECO:0007669"/>
    <property type="project" value="TreeGrafter"/>
</dbReference>
<keyword evidence="1 2" id="KW-0694">RNA-binding</keyword>
<dbReference type="CDD" id="cd12412">
    <property type="entry name" value="RRM_DAZL_BOULE"/>
    <property type="match status" value="1"/>
</dbReference>
<keyword evidence="4" id="KW-1185">Reference proteome</keyword>
<dbReference type="GO" id="GO:0003730">
    <property type="term" value="F:mRNA 3'-UTR binding"/>
    <property type="evidence" value="ECO:0007669"/>
    <property type="project" value="TreeGrafter"/>
</dbReference>
<dbReference type="Proteomes" id="UP000887569">
    <property type="component" value="Unplaced"/>
</dbReference>
<dbReference type="AlphaFoldDB" id="A0A915A3J9"/>
<dbReference type="PROSITE" id="PS50102">
    <property type="entry name" value="RRM"/>
    <property type="match status" value="1"/>
</dbReference>
<proteinExistence type="predicted"/>
<evidence type="ECO:0000313" key="5">
    <source>
        <dbReference type="WBParaSite" id="PgE407_g001_t02"/>
    </source>
</evidence>
<dbReference type="GO" id="GO:0008494">
    <property type="term" value="F:translation activator activity"/>
    <property type="evidence" value="ECO:0007669"/>
    <property type="project" value="TreeGrafter"/>
</dbReference>
<accession>A0A915A3J9</accession>
<evidence type="ECO:0000256" key="2">
    <source>
        <dbReference type="PROSITE-ProRule" id="PRU00176"/>
    </source>
</evidence>
<dbReference type="PANTHER" id="PTHR11176:SF57">
    <property type="entry name" value="PROTEIN BOULE"/>
    <property type="match status" value="1"/>
</dbReference>
<reference evidence="5" key="1">
    <citation type="submission" date="2022-11" db="UniProtKB">
        <authorList>
            <consortium name="WormBaseParasite"/>
        </authorList>
    </citation>
    <scope>IDENTIFICATION</scope>
</reference>